<organism evidence="2 3">
    <name type="scientific">Fibrella aquatilis</name>
    <dbReference type="NCBI Taxonomy" id="2817059"/>
    <lineage>
        <taxon>Bacteria</taxon>
        <taxon>Pseudomonadati</taxon>
        <taxon>Bacteroidota</taxon>
        <taxon>Cytophagia</taxon>
        <taxon>Cytophagales</taxon>
        <taxon>Spirosomataceae</taxon>
        <taxon>Fibrella</taxon>
    </lineage>
</organism>
<dbReference type="EMBL" id="JAFMYU010000036">
    <property type="protein sequence ID" value="MBO0934684.1"/>
    <property type="molecule type" value="Genomic_DNA"/>
</dbReference>
<evidence type="ECO:0000313" key="3">
    <source>
        <dbReference type="Proteomes" id="UP000664795"/>
    </source>
</evidence>
<feature type="transmembrane region" description="Helical" evidence="1">
    <location>
        <begin position="101"/>
        <end position="118"/>
    </location>
</feature>
<dbReference type="Proteomes" id="UP000664795">
    <property type="component" value="Unassembled WGS sequence"/>
</dbReference>
<dbReference type="GO" id="GO:0015097">
    <property type="term" value="F:mercury ion transmembrane transporter activity"/>
    <property type="evidence" value="ECO:0007669"/>
    <property type="project" value="InterPro"/>
</dbReference>
<protein>
    <submittedName>
        <fullName evidence="2">MerC domain-containing protein</fullName>
    </submittedName>
</protein>
<feature type="transmembrane region" description="Helical" evidence="1">
    <location>
        <begin position="12"/>
        <end position="32"/>
    </location>
</feature>
<evidence type="ECO:0000256" key="1">
    <source>
        <dbReference type="SAM" id="Phobius"/>
    </source>
</evidence>
<dbReference type="RefSeq" id="WP_207338649.1">
    <property type="nucleotide sequence ID" value="NZ_JAFMYU010000036.1"/>
</dbReference>
<evidence type="ECO:0000313" key="2">
    <source>
        <dbReference type="EMBL" id="MBO0934684.1"/>
    </source>
</evidence>
<accession>A0A939G9F0</accession>
<keyword evidence="1" id="KW-0472">Membrane</keyword>
<reference evidence="2 3" key="1">
    <citation type="submission" date="2021-03" db="EMBL/GenBank/DDBJ databases">
        <title>Fibrella sp. HMF5036 genome sequencing and assembly.</title>
        <authorList>
            <person name="Kang H."/>
            <person name="Kim H."/>
            <person name="Bae S."/>
            <person name="Joh K."/>
        </authorList>
    </citation>
    <scope>NUCLEOTIDE SEQUENCE [LARGE SCALE GENOMIC DNA]</scope>
    <source>
        <strain evidence="2 3">HMF5036</strain>
    </source>
</reference>
<keyword evidence="1" id="KW-0812">Transmembrane</keyword>
<feature type="transmembrane region" description="Helical" evidence="1">
    <location>
        <begin position="77"/>
        <end position="95"/>
    </location>
</feature>
<name>A0A939G9F0_9BACT</name>
<dbReference type="InterPro" id="IPR004891">
    <property type="entry name" value="Mercury-R_MerC"/>
</dbReference>
<gene>
    <name evidence="2" type="ORF">J2I48_26985</name>
</gene>
<keyword evidence="3" id="KW-1185">Reference proteome</keyword>
<proteinExistence type="predicted"/>
<comment type="caution">
    <text evidence="2">The sequence shown here is derived from an EMBL/GenBank/DDBJ whole genome shotgun (WGS) entry which is preliminary data.</text>
</comment>
<keyword evidence="1" id="KW-1133">Transmembrane helix</keyword>
<dbReference type="AlphaFoldDB" id="A0A939G9F0"/>
<feature type="transmembrane region" description="Helical" evidence="1">
    <location>
        <begin position="44"/>
        <end position="65"/>
    </location>
</feature>
<sequence>MKLDLFDKKADYIGITGSVLCIIHCMAAPVMVMTTGFLRTDATLRIGFLGLDYVFIAINIAAVYFATRHHTSAAIRATLWGFLTLFATSLLLEAVSSLFEYTAYFASAGLVITHLINLRQHRVAHAG</sequence>
<dbReference type="GO" id="GO:0016020">
    <property type="term" value="C:membrane"/>
    <property type="evidence" value="ECO:0007669"/>
    <property type="project" value="InterPro"/>
</dbReference>
<dbReference type="Pfam" id="PF03203">
    <property type="entry name" value="MerC"/>
    <property type="match status" value="1"/>
</dbReference>